<organism evidence="2 3">
    <name type="scientific">Jaapia argillacea MUCL 33604</name>
    <dbReference type="NCBI Taxonomy" id="933084"/>
    <lineage>
        <taxon>Eukaryota</taxon>
        <taxon>Fungi</taxon>
        <taxon>Dikarya</taxon>
        <taxon>Basidiomycota</taxon>
        <taxon>Agaricomycotina</taxon>
        <taxon>Agaricomycetes</taxon>
        <taxon>Agaricomycetidae</taxon>
        <taxon>Jaapiales</taxon>
        <taxon>Jaapiaceae</taxon>
        <taxon>Jaapia</taxon>
    </lineage>
</organism>
<name>A0A067PSR6_9AGAM</name>
<feature type="region of interest" description="Disordered" evidence="1">
    <location>
        <begin position="1"/>
        <end position="22"/>
    </location>
</feature>
<accession>A0A067PSR6</accession>
<evidence type="ECO:0000256" key="1">
    <source>
        <dbReference type="SAM" id="MobiDB-lite"/>
    </source>
</evidence>
<dbReference type="Proteomes" id="UP000027265">
    <property type="component" value="Unassembled WGS sequence"/>
</dbReference>
<protein>
    <submittedName>
        <fullName evidence="2">Uncharacterized protein</fullName>
    </submittedName>
</protein>
<dbReference type="EMBL" id="KL197729">
    <property type="protein sequence ID" value="KDQ54342.1"/>
    <property type="molecule type" value="Genomic_DNA"/>
</dbReference>
<evidence type="ECO:0000313" key="2">
    <source>
        <dbReference type="EMBL" id="KDQ54342.1"/>
    </source>
</evidence>
<dbReference type="InParanoid" id="A0A067PSR6"/>
<evidence type="ECO:0000313" key="3">
    <source>
        <dbReference type="Proteomes" id="UP000027265"/>
    </source>
</evidence>
<sequence>MKFLEGNLNVDAGNGMEGIPRRKMEIEHVEPRKGNEQGEGEKKQKRLFGDVGVIVVH</sequence>
<keyword evidence="3" id="KW-1185">Reference proteome</keyword>
<reference evidence="3" key="1">
    <citation type="journal article" date="2014" name="Proc. Natl. Acad. Sci. U.S.A.">
        <title>Extensive sampling of basidiomycete genomes demonstrates inadequacy of the white-rot/brown-rot paradigm for wood decay fungi.</title>
        <authorList>
            <person name="Riley R."/>
            <person name="Salamov A.A."/>
            <person name="Brown D.W."/>
            <person name="Nagy L.G."/>
            <person name="Floudas D."/>
            <person name="Held B.W."/>
            <person name="Levasseur A."/>
            <person name="Lombard V."/>
            <person name="Morin E."/>
            <person name="Otillar R."/>
            <person name="Lindquist E.A."/>
            <person name="Sun H."/>
            <person name="LaButti K.M."/>
            <person name="Schmutz J."/>
            <person name="Jabbour D."/>
            <person name="Luo H."/>
            <person name="Baker S.E."/>
            <person name="Pisabarro A.G."/>
            <person name="Walton J.D."/>
            <person name="Blanchette R.A."/>
            <person name="Henrissat B."/>
            <person name="Martin F."/>
            <person name="Cullen D."/>
            <person name="Hibbett D.S."/>
            <person name="Grigoriev I.V."/>
        </authorList>
    </citation>
    <scope>NUCLEOTIDE SEQUENCE [LARGE SCALE GENOMIC DNA]</scope>
    <source>
        <strain evidence="3">MUCL 33604</strain>
    </source>
</reference>
<gene>
    <name evidence="2" type="ORF">JAAARDRAFT_38504</name>
</gene>
<dbReference type="OrthoDB" id="2363873at2759"/>
<dbReference type="AlphaFoldDB" id="A0A067PSR6"/>
<proteinExistence type="predicted"/>
<dbReference type="HOGENOM" id="CLU_2996792_0_0_1"/>